<dbReference type="AlphaFoldDB" id="A0AAV9JRR1"/>
<keyword evidence="2" id="KW-0843">Virulence</keyword>
<organism evidence="3 4">
    <name type="scientific">Oleoguttula mirabilis</name>
    <dbReference type="NCBI Taxonomy" id="1507867"/>
    <lineage>
        <taxon>Eukaryota</taxon>
        <taxon>Fungi</taxon>
        <taxon>Dikarya</taxon>
        <taxon>Ascomycota</taxon>
        <taxon>Pezizomycotina</taxon>
        <taxon>Dothideomycetes</taxon>
        <taxon>Dothideomycetidae</taxon>
        <taxon>Mycosphaerellales</taxon>
        <taxon>Teratosphaeriaceae</taxon>
        <taxon>Oleoguttula</taxon>
    </lineage>
</organism>
<dbReference type="Gene3D" id="3.90.226.10">
    <property type="entry name" value="2-enoyl-CoA Hydratase, Chain A, domain 1"/>
    <property type="match status" value="1"/>
</dbReference>
<evidence type="ECO:0000313" key="3">
    <source>
        <dbReference type="EMBL" id="KAK4548124.1"/>
    </source>
</evidence>
<dbReference type="InterPro" id="IPR001753">
    <property type="entry name" value="Enoyl-CoA_hydra/iso"/>
</dbReference>
<dbReference type="NCBIfam" id="NF004795">
    <property type="entry name" value="PRK06143.1"/>
    <property type="match status" value="1"/>
</dbReference>
<dbReference type="CDD" id="cd06558">
    <property type="entry name" value="crotonase-like"/>
    <property type="match status" value="1"/>
</dbReference>
<dbReference type="PANTHER" id="PTHR11941">
    <property type="entry name" value="ENOYL-COA HYDRATASE-RELATED"/>
    <property type="match status" value="1"/>
</dbReference>
<evidence type="ECO:0008006" key="5">
    <source>
        <dbReference type="Google" id="ProtNLM"/>
    </source>
</evidence>
<proteinExistence type="inferred from homology"/>
<dbReference type="Proteomes" id="UP001324427">
    <property type="component" value="Unassembled WGS sequence"/>
</dbReference>
<accession>A0AAV9JRR1</accession>
<dbReference type="EMBL" id="JAVFHQ010000008">
    <property type="protein sequence ID" value="KAK4548124.1"/>
    <property type="molecule type" value="Genomic_DNA"/>
</dbReference>
<keyword evidence="4" id="KW-1185">Reference proteome</keyword>
<dbReference type="PANTHER" id="PTHR11941:SF171">
    <property type="entry name" value="SD19268P"/>
    <property type="match status" value="1"/>
</dbReference>
<evidence type="ECO:0000256" key="2">
    <source>
        <dbReference type="ARBA" id="ARBA00023026"/>
    </source>
</evidence>
<reference evidence="3 4" key="1">
    <citation type="submission" date="2021-11" db="EMBL/GenBank/DDBJ databases">
        <title>Black yeast isolated from Biological Soil Crust.</title>
        <authorList>
            <person name="Kurbessoian T."/>
        </authorList>
    </citation>
    <scope>NUCLEOTIDE SEQUENCE [LARGE SCALE GENOMIC DNA]</scope>
    <source>
        <strain evidence="3 4">CCFEE 5522</strain>
    </source>
</reference>
<protein>
    <recommendedName>
        <fullName evidence="5">Enoyl-CoA hydratase</fullName>
    </recommendedName>
</protein>
<comment type="caution">
    <text evidence="3">The sequence shown here is derived from an EMBL/GenBank/DDBJ whole genome shotgun (WGS) entry which is preliminary data.</text>
</comment>
<sequence length="295" mass="31495">MSARRRSQQISDHLASSAISSRPFSLSSIAPGGVTVTKHKLGPGSTAATITVSNPRKLNIVNTEILDQLIEACNGLSSDTDLRAVVLTGGKTAHGKAPSFVGGADIKEMHQLSSSDEARTFITRIHRACSALRDLPVPVIAKVHGFSLGAGLEILAACDLRIATKNSVFGMPEVKVGIPSVVEAALLPGLIGMGRTRRLLYLAENIDAAEAERWGLVEKIVDDEAALDAVVDDWVARIAEMGPKAIRSQKRLMQKWENSSVDEGIEAGADAFAEAFTDGGKEPKAFMARFVNRNR</sequence>
<comment type="similarity">
    <text evidence="1">Belongs to the enoyl-CoA hydratase/isomerase family.</text>
</comment>
<dbReference type="SUPFAM" id="SSF52096">
    <property type="entry name" value="ClpP/crotonase"/>
    <property type="match status" value="1"/>
</dbReference>
<name>A0AAV9JRR1_9PEZI</name>
<evidence type="ECO:0000256" key="1">
    <source>
        <dbReference type="ARBA" id="ARBA00005254"/>
    </source>
</evidence>
<gene>
    <name evidence="3" type="ORF">LTR36_009993</name>
</gene>
<evidence type="ECO:0000313" key="4">
    <source>
        <dbReference type="Proteomes" id="UP001324427"/>
    </source>
</evidence>
<dbReference type="InterPro" id="IPR029045">
    <property type="entry name" value="ClpP/crotonase-like_dom_sf"/>
</dbReference>
<dbReference type="Pfam" id="PF00378">
    <property type="entry name" value="ECH_1"/>
    <property type="match status" value="1"/>
</dbReference>
<dbReference type="GO" id="GO:0006635">
    <property type="term" value="P:fatty acid beta-oxidation"/>
    <property type="evidence" value="ECO:0007669"/>
    <property type="project" value="TreeGrafter"/>
</dbReference>
<dbReference type="GO" id="GO:0005739">
    <property type="term" value="C:mitochondrion"/>
    <property type="evidence" value="ECO:0007669"/>
    <property type="project" value="TreeGrafter"/>
</dbReference>